<gene>
    <name evidence="2" type="ordered locus">P9303_19701</name>
</gene>
<name>A2CB52_PROM3</name>
<dbReference type="BioCyc" id="PMAR59922:G1G80-1710-MONOMER"/>
<dbReference type="EMBL" id="CP000554">
    <property type="protein sequence ID" value="ABM78712.1"/>
    <property type="molecule type" value="Genomic_DNA"/>
</dbReference>
<feature type="transmembrane region" description="Helical" evidence="1">
    <location>
        <begin position="12"/>
        <end position="33"/>
    </location>
</feature>
<proteinExistence type="predicted"/>
<reference evidence="2 3" key="1">
    <citation type="journal article" date="2007" name="PLoS Genet.">
        <title>Patterns and implications of gene gain and loss in the evolution of Prochlorococcus.</title>
        <authorList>
            <person name="Kettler G.C."/>
            <person name="Martiny A.C."/>
            <person name="Huang K."/>
            <person name="Zucker J."/>
            <person name="Coleman M.L."/>
            <person name="Rodrigue S."/>
            <person name="Chen F."/>
            <person name="Lapidus A."/>
            <person name="Ferriera S."/>
            <person name="Johnson J."/>
            <person name="Steglich C."/>
            <person name="Church G.M."/>
            <person name="Richardson P."/>
            <person name="Chisholm S.W."/>
        </authorList>
    </citation>
    <scope>NUCLEOTIDE SEQUENCE [LARGE SCALE GENOMIC DNA]</scope>
    <source>
        <strain evidence="2 3">MIT 9303</strain>
    </source>
</reference>
<sequence length="273" mass="30548">MTIKLSPPVKWVLVAFGSLSGLFIIVFSIVIQLTSGMTKTADKFLDELKVNNTEAALELFSAQAKNSLSRENIQRFSKKNSLNNYDSVSWSNRSISYPDRGELTGTINLKSGKKIPVVFNLNKDGSSWKIYSIKQDRPGIHNQSSSTETPSETNLIDLVNETTDAFINSISLGGFQNLYDYSSRTWQKQTTVKDLDKALSPFLKFTSDPKAINYLNLVTSQMPVFKKEPEITSNGTMTINGSYSLNPPFEFTYKYIYEGLGWKLIGVNVSIKS</sequence>
<keyword evidence="1" id="KW-0472">Membrane</keyword>
<dbReference type="HOGENOM" id="CLU_1018859_0_0_3"/>
<dbReference type="Proteomes" id="UP000002274">
    <property type="component" value="Chromosome"/>
</dbReference>
<accession>A2CB52</accession>
<evidence type="ECO:0000256" key="1">
    <source>
        <dbReference type="SAM" id="Phobius"/>
    </source>
</evidence>
<evidence type="ECO:0008006" key="4">
    <source>
        <dbReference type="Google" id="ProtNLM"/>
    </source>
</evidence>
<organism evidence="2 3">
    <name type="scientific">Prochlorococcus marinus (strain MIT 9303)</name>
    <dbReference type="NCBI Taxonomy" id="59922"/>
    <lineage>
        <taxon>Bacteria</taxon>
        <taxon>Bacillati</taxon>
        <taxon>Cyanobacteriota</taxon>
        <taxon>Cyanophyceae</taxon>
        <taxon>Synechococcales</taxon>
        <taxon>Prochlorococcaceae</taxon>
        <taxon>Prochlorococcus</taxon>
    </lineage>
</organism>
<dbReference type="AlphaFoldDB" id="A2CB52"/>
<keyword evidence="1" id="KW-1133">Transmembrane helix</keyword>
<dbReference type="RefSeq" id="WP_011826593.1">
    <property type="nucleotide sequence ID" value="NC_008820.1"/>
</dbReference>
<dbReference type="KEGG" id="pmf:P9303_19701"/>
<protein>
    <recommendedName>
        <fullName evidence="4">DUF4878 domain-containing protein</fullName>
    </recommendedName>
</protein>
<evidence type="ECO:0000313" key="2">
    <source>
        <dbReference type="EMBL" id="ABM78712.1"/>
    </source>
</evidence>
<evidence type="ECO:0000313" key="3">
    <source>
        <dbReference type="Proteomes" id="UP000002274"/>
    </source>
</evidence>
<keyword evidence="1" id="KW-0812">Transmembrane</keyword>